<evidence type="ECO:0000256" key="1">
    <source>
        <dbReference type="SAM" id="Phobius"/>
    </source>
</evidence>
<gene>
    <name evidence="2" type="ORF">M1O15_26310</name>
</gene>
<protein>
    <recommendedName>
        <fullName evidence="4">DUF4267 domain-containing protein</fullName>
    </recommendedName>
</protein>
<dbReference type="EMBL" id="JALPTH010000031">
    <property type="protein sequence ID" value="MCK8680846.1"/>
    <property type="molecule type" value="Genomic_DNA"/>
</dbReference>
<comment type="caution">
    <text evidence="2">The sequence shown here is derived from an EMBL/GenBank/DDBJ whole genome shotgun (WGS) entry which is preliminary data.</text>
</comment>
<keyword evidence="1" id="KW-0812">Transmembrane</keyword>
<evidence type="ECO:0000313" key="2">
    <source>
        <dbReference type="EMBL" id="MCK8680846.1"/>
    </source>
</evidence>
<dbReference type="Proteomes" id="UP001522868">
    <property type="component" value="Unassembled WGS sequence"/>
</dbReference>
<keyword evidence="1" id="KW-1133">Transmembrane helix</keyword>
<name>A0ABT0IHN6_9ACTN</name>
<reference evidence="2 3" key="1">
    <citation type="submission" date="2022-04" db="EMBL/GenBank/DDBJ databases">
        <title>Streptomyces sp. nov. LCR6-01 isolated from Lichen of Dirinaria sp.</title>
        <authorList>
            <person name="Kanchanasin P."/>
            <person name="Tanasupawat S."/>
            <person name="Phongsopitanun W."/>
        </authorList>
    </citation>
    <scope>NUCLEOTIDE SEQUENCE [LARGE SCALE GENOMIC DNA]</scope>
    <source>
        <strain evidence="2 3">LCR6-01</strain>
    </source>
</reference>
<dbReference type="RefSeq" id="WP_248636669.1">
    <property type="nucleotide sequence ID" value="NZ_JALPTH010000031.1"/>
</dbReference>
<proteinExistence type="predicted"/>
<evidence type="ECO:0008006" key="4">
    <source>
        <dbReference type="Google" id="ProtNLM"/>
    </source>
</evidence>
<sequence length="123" mass="12682">MSATLTRVLGTATAAYSLALVARPEVLARPCGLVDKEGRVPGPTALLIRSLGARDAAIGTAMVLAGDRASRRLATVCRIAADASDAVVFGTFLKEPDKRRKAVGVAAAWGVLCAAALYASERD</sequence>
<keyword evidence="3" id="KW-1185">Reference proteome</keyword>
<evidence type="ECO:0000313" key="3">
    <source>
        <dbReference type="Proteomes" id="UP001522868"/>
    </source>
</evidence>
<organism evidence="2 3">
    <name type="scientific">Streptomyces lichenis</name>
    <dbReference type="NCBI Taxonomy" id="2306967"/>
    <lineage>
        <taxon>Bacteria</taxon>
        <taxon>Bacillati</taxon>
        <taxon>Actinomycetota</taxon>
        <taxon>Actinomycetes</taxon>
        <taxon>Kitasatosporales</taxon>
        <taxon>Streptomycetaceae</taxon>
        <taxon>Streptomyces</taxon>
    </lineage>
</organism>
<feature type="transmembrane region" description="Helical" evidence="1">
    <location>
        <begin position="102"/>
        <end position="120"/>
    </location>
</feature>
<keyword evidence="1" id="KW-0472">Membrane</keyword>
<accession>A0ABT0IHN6</accession>